<dbReference type="OrthoDB" id="2443373at2759"/>
<keyword evidence="1" id="KW-1133">Transmembrane helix</keyword>
<feature type="transmembrane region" description="Helical" evidence="1">
    <location>
        <begin position="122"/>
        <end position="145"/>
    </location>
</feature>
<gene>
    <name evidence="2" type="ORF">ALEPTO_LOCUS7877</name>
</gene>
<dbReference type="Proteomes" id="UP000789508">
    <property type="component" value="Unassembled WGS sequence"/>
</dbReference>
<reference evidence="2" key="1">
    <citation type="submission" date="2021-06" db="EMBL/GenBank/DDBJ databases">
        <authorList>
            <person name="Kallberg Y."/>
            <person name="Tangrot J."/>
            <person name="Rosling A."/>
        </authorList>
    </citation>
    <scope>NUCLEOTIDE SEQUENCE</scope>
    <source>
        <strain evidence="2">FL130A</strain>
    </source>
</reference>
<organism evidence="2 3">
    <name type="scientific">Ambispora leptoticha</name>
    <dbReference type="NCBI Taxonomy" id="144679"/>
    <lineage>
        <taxon>Eukaryota</taxon>
        <taxon>Fungi</taxon>
        <taxon>Fungi incertae sedis</taxon>
        <taxon>Mucoromycota</taxon>
        <taxon>Glomeromycotina</taxon>
        <taxon>Glomeromycetes</taxon>
        <taxon>Archaeosporales</taxon>
        <taxon>Ambisporaceae</taxon>
        <taxon>Ambispora</taxon>
    </lineage>
</organism>
<name>A0A9N9C921_9GLOM</name>
<proteinExistence type="predicted"/>
<sequence length="168" mass="18846">MRRKIPNFKQEYVGHYMDDPNYSPMKAPKCVFVCKKEAYMIGGELVITRRKIRTIGNWSDAITLMYLIFMAVALYIDFGNIRTSLGNGITDSGGDVQEQVRNGLEEGIKHPIDNSGHADRKIITLFLALVFQAIILALRAVLSLLAQCGAHTFSKELDATNEPIVWIV</sequence>
<protein>
    <submittedName>
        <fullName evidence="2">5737_t:CDS:1</fullName>
    </submittedName>
</protein>
<dbReference type="EMBL" id="CAJVPS010003830">
    <property type="protein sequence ID" value="CAG8595011.1"/>
    <property type="molecule type" value="Genomic_DNA"/>
</dbReference>
<evidence type="ECO:0000313" key="3">
    <source>
        <dbReference type="Proteomes" id="UP000789508"/>
    </source>
</evidence>
<keyword evidence="3" id="KW-1185">Reference proteome</keyword>
<feature type="transmembrane region" description="Helical" evidence="1">
    <location>
        <begin position="58"/>
        <end position="76"/>
    </location>
</feature>
<accession>A0A9N9C921</accession>
<comment type="caution">
    <text evidence="2">The sequence shown here is derived from an EMBL/GenBank/DDBJ whole genome shotgun (WGS) entry which is preliminary data.</text>
</comment>
<evidence type="ECO:0000313" key="2">
    <source>
        <dbReference type="EMBL" id="CAG8595011.1"/>
    </source>
</evidence>
<dbReference type="AlphaFoldDB" id="A0A9N9C921"/>
<keyword evidence="1" id="KW-0812">Transmembrane</keyword>
<keyword evidence="1" id="KW-0472">Membrane</keyword>
<evidence type="ECO:0000256" key="1">
    <source>
        <dbReference type="SAM" id="Phobius"/>
    </source>
</evidence>